<comment type="caution">
    <text evidence="6">The sequence shown here is derived from an EMBL/GenBank/DDBJ whole genome shotgun (WGS) entry which is preliminary data.</text>
</comment>
<dbReference type="PANTHER" id="PTHR30381:SF0">
    <property type="entry name" value="FLAGELLAR P-RING PROTEIN"/>
    <property type="match status" value="1"/>
</dbReference>
<reference evidence="6 7" key="1">
    <citation type="journal article" date="2016" name="Nat. Commun.">
        <title>Thousands of microbial genomes shed light on interconnected biogeochemical processes in an aquifer system.</title>
        <authorList>
            <person name="Anantharaman K."/>
            <person name="Brown C.T."/>
            <person name="Hug L.A."/>
            <person name="Sharon I."/>
            <person name="Castelle C.J."/>
            <person name="Probst A.J."/>
            <person name="Thomas B.C."/>
            <person name="Singh A."/>
            <person name="Wilkins M.J."/>
            <person name="Karaoz U."/>
            <person name="Brodie E.L."/>
            <person name="Williams K.H."/>
            <person name="Hubbard S.S."/>
            <person name="Banfield J.F."/>
        </authorList>
    </citation>
    <scope>NUCLEOTIDE SEQUENCE [LARGE SCALE GENOMIC DNA]</scope>
</reference>
<accession>A0A1F7F3K0</accession>
<dbReference type="InterPro" id="IPR001782">
    <property type="entry name" value="Flag_FlgI"/>
</dbReference>
<evidence type="ECO:0000256" key="2">
    <source>
        <dbReference type="ARBA" id="ARBA00004117"/>
    </source>
</evidence>
<comment type="similarity">
    <text evidence="5">Belongs to the FlgI family.</text>
</comment>
<dbReference type="PRINTS" id="PR01010">
    <property type="entry name" value="FLGPRINGFLGI"/>
</dbReference>
<evidence type="ECO:0000256" key="1">
    <source>
        <dbReference type="ARBA" id="ARBA00002591"/>
    </source>
</evidence>
<proteinExistence type="inferred from homology"/>
<protein>
    <recommendedName>
        <fullName evidence="5">Flagellar P-ring protein</fullName>
    </recommendedName>
    <alternativeName>
        <fullName evidence="5">Basal body P-ring protein</fullName>
    </alternativeName>
</protein>
<evidence type="ECO:0000256" key="3">
    <source>
        <dbReference type="ARBA" id="ARBA00022729"/>
    </source>
</evidence>
<organism evidence="6 7">
    <name type="scientific">Candidatus Raymondbacteria bacterium RIFOXYD12_FULL_49_13</name>
    <dbReference type="NCBI Taxonomy" id="1817890"/>
    <lineage>
        <taxon>Bacteria</taxon>
        <taxon>Raymondiibacteriota</taxon>
    </lineage>
</organism>
<evidence type="ECO:0000313" key="6">
    <source>
        <dbReference type="EMBL" id="OGK01142.1"/>
    </source>
</evidence>
<evidence type="ECO:0000256" key="5">
    <source>
        <dbReference type="HAMAP-Rule" id="MF_00416"/>
    </source>
</evidence>
<evidence type="ECO:0000313" key="7">
    <source>
        <dbReference type="Proteomes" id="UP000179243"/>
    </source>
</evidence>
<dbReference type="Pfam" id="PF02119">
    <property type="entry name" value="FlgI"/>
    <property type="match status" value="1"/>
</dbReference>
<dbReference type="GO" id="GO:0030288">
    <property type="term" value="C:outer membrane-bounded periplasmic space"/>
    <property type="evidence" value="ECO:0007669"/>
    <property type="project" value="InterPro"/>
</dbReference>
<keyword evidence="3" id="KW-0732">Signal</keyword>
<dbReference type="HAMAP" id="MF_00416">
    <property type="entry name" value="FlgI"/>
    <property type="match status" value="1"/>
</dbReference>
<name>A0A1F7F3K0_UNCRA</name>
<sequence>MNRYTYAVCVVLVAAIAAYPLSRIKDVSRIEGIEETQLVGYGLIVGLDGSGDGSRTMFTVHSIINMLRNLGIYVPTTKIRIKNVAAVMVTATLPPFTKRGAKIDVSVSSIGDAISLEGGTLLLTPLQDENGENYALAQGAVSIGGYSIGRVKSAMRKKNHPLSGEIPAGAVVKREVLSNELNTQSIRVSLTSPDFTSAVEMTKTINAGLNANFAKTIDAATVEVSVPQEYVDKLMTFIAMVEQMQFEPNRVARVVLNEKTGTIVAGAEVTIAEVAVSHGSITVSVSAQPQVSQPLPLSTGKTIVTEQVQTSVVEEKPQMVVLKANTNVGDLAKALNEMGVTPRDMIAIFQAIKKAGAINAEVVCM</sequence>
<dbReference type="GO" id="GO:0009428">
    <property type="term" value="C:bacterial-type flagellum basal body, distal rod, P ring"/>
    <property type="evidence" value="ECO:0007669"/>
    <property type="project" value="InterPro"/>
</dbReference>
<dbReference type="Proteomes" id="UP000179243">
    <property type="component" value="Unassembled WGS sequence"/>
</dbReference>
<dbReference type="AlphaFoldDB" id="A0A1F7F3K0"/>
<dbReference type="PANTHER" id="PTHR30381">
    <property type="entry name" value="FLAGELLAR P-RING PERIPLASMIC PROTEIN FLGI"/>
    <property type="match status" value="1"/>
</dbReference>
<evidence type="ECO:0000256" key="4">
    <source>
        <dbReference type="ARBA" id="ARBA00023143"/>
    </source>
</evidence>
<dbReference type="EMBL" id="MFYX01000131">
    <property type="protein sequence ID" value="OGK01142.1"/>
    <property type="molecule type" value="Genomic_DNA"/>
</dbReference>
<keyword evidence="4 5" id="KW-0975">Bacterial flagellum</keyword>
<comment type="subunit">
    <text evidence="5">The basal body constitutes a major portion of the flagellar organelle and consists of four rings (L,P,S, and M) mounted on a central rod.</text>
</comment>
<dbReference type="GO" id="GO:0005198">
    <property type="term" value="F:structural molecule activity"/>
    <property type="evidence" value="ECO:0007669"/>
    <property type="project" value="InterPro"/>
</dbReference>
<dbReference type="GO" id="GO:0071973">
    <property type="term" value="P:bacterial-type flagellum-dependent cell motility"/>
    <property type="evidence" value="ECO:0007669"/>
    <property type="project" value="InterPro"/>
</dbReference>
<comment type="function">
    <text evidence="1 5">Assembles around the rod to form the L-ring and probably protects the motor/basal body from shearing forces during rotation.</text>
</comment>
<dbReference type="NCBIfam" id="NF003676">
    <property type="entry name" value="PRK05303.1"/>
    <property type="match status" value="1"/>
</dbReference>
<comment type="subcellular location">
    <subcellularLocation>
        <location evidence="2 5">Bacterial flagellum basal body</location>
    </subcellularLocation>
</comment>
<gene>
    <name evidence="5" type="primary">flgI</name>
    <name evidence="6" type="ORF">A2519_01295</name>
</gene>